<sequence>MKVPKPSSIARCCNWCRGCRRRSNSDGERVVEVYGGVAAHTHAAAHTHTTQPVSGTGRSGHGDPARPQPVDPALLTSLDLESDHHTHEMLVTDSPHPAHSRHPHDLNHNNQVFSQKPSEDISHVSRRAAKYLVSQPNSVGLENNYAYNHEFGGQDNYGYDPGYSSERSPEDEEGPPLYYRKAQKERENRAVHEGSSSRDTRSLQVGPGENISVMELMRMFPFISEGTIFEVTVIKNLRGLGLALTGGIECDLPFAGLLRIKKLYPQTPAWLCGQLEVGDIVLRANSHQLTGLSSNEALELLRTTGQEVTLEVCRPPPGTLGDGDDVPDGNSGQAIVSTSLTAPNSSQNYLSPSPSFSTCGEFEVELTKVAGSLGFTLRKQDNSILGHTIRTLVKEPAISDGRLRPGDKIISVNNTDMCSLSHEEAIAFLRTCPDTVTLRLYRDAMQTPVSPISPTEPEIMVKPKALRKEARDMLSDLAFRKQSPSNSPSLTGATSSPGTPRRRRLQKTPSPDIKSVVADRWDSLVRKTEESLPGTPTLENKSSLNSIREANHESSPFGDSLTDDSTSTTLRSRNSSISSCSLTPSTSESSKPKRPSFLDLSSGRACTRKTQFTPPHEVDRSFPSPLGAQYPSADSLDSAPQLTSTHSDTPAFAHLQQGYHSVNLGAIHAHEDRLTNTTSDHNINGHDTDGPQNGGLLKWKGIVFTPEEEEEGDSNSEESLRDDNSLSSQQSHKPKVVTIDLNRGWNSRLGFSLQPQGEKTLITAIYADSVAAKDGRLKVGDVVVKVNGTDVIGWDSESIIDLLRKTRGKISLSVIQYPS</sequence>
<feature type="domain" description="PDZ" evidence="2">
    <location>
        <begin position="230"/>
        <end position="316"/>
    </location>
</feature>
<dbReference type="PANTHER" id="PTHR46900">
    <property type="entry name" value="TYROSINE-PROTEIN PHOSPHATASE NON-RECEPTOR TYPE 13"/>
    <property type="match status" value="1"/>
</dbReference>
<feature type="region of interest" description="Disordered" evidence="1">
    <location>
        <begin position="42"/>
        <end position="72"/>
    </location>
</feature>
<feature type="domain" description="PDZ" evidence="2">
    <location>
        <begin position="738"/>
        <end position="818"/>
    </location>
</feature>
<dbReference type="CDD" id="cd00136">
    <property type="entry name" value="PDZ_canonical"/>
    <property type="match status" value="1"/>
</dbReference>
<evidence type="ECO:0000256" key="1">
    <source>
        <dbReference type="SAM" id="MobiDB-lite"/>
    </source>
</evidence>
<dbReference type="PANTHER" id="PTHR46900:SF4">
    <property type="entry name" value="FERM AND PDZ DOMAIN CONTAINING 2"/>
    <property type="match status" value="1"/>
</dbReference>
<feature type="compositionally biased region" description="Polar residues" evidence="1">
    <location>
        <begin position="482"/>
        <end position="498"/>
    </location>
</feature>
<dbReference type="InterPro" id="IPR001478">
    <property type="entry name" value="PDZ"/>
</dbReference>
<protein>
    <recommendedName>
        <fullName evidence="2">PDZ domain-containing protein</fullName>
    </recommendedName>
</protein>
<name>A0AAN8WB48_HALRR</name>
<reference evidence="3 4" key="1">
    <citation type="submission" date="2023-11" db="EMBL/GenBank/DDBJ databases">
        <title>Halocaridina rubra genome assembly.</title>
        <authorList>
            <person name="Smith C."/>
        </authorList>
    </citation>
    <scope>NUCLEOTIDE SEQUENCE [LARGE SCALE GENOMIC DNA]</scope>
    <source>
        <strain evidence="3">EP-1</strain>
        <tissue evidence="3">Whole</tissue>
    </source>
</reference>
<organism evidence="3 4">
    <name type="scientific">Halocaridina rubra</name>
    <name type="common">Hawaiian red shrimp</name>
    <dbReference type="NCBI Taxonomy" id="373956"/>
    <lineage>
        <taxon>Eukaryota</taxon>
        <taxon>Metazoa</taxon>
        <taxon>Ecdysozoa</taxon>
        <taxon>Arthropoda</taxon>
        <taxon>Crustacea</taxon>
        <taxon>Multicrustacea</taxon>
        <taxon>Malacostraca</taxon>
        <taxon>Eumalacostraca</taxon>
        <taxon>Eucarida</taxon>
        <taxon>Decapoda</taxon>
        <taxon>Pleocyemata</taxon>
        <taxon>Caridea</taxon>
        <taxon>Atyoidea</taxon>
        <taxon>Atyidae</taxon>
        <taxon>Halocaridina</taxon>
    </lineage>
</organism>
<feature type="region of interest" description="Disordered" evidence="1">
    <location>
        <begin position="479"/>
        <end position="516"/>
    </location>
</feature>
<feature type="compositionally biased region" description="Low complexity" evidence="1">
    <location>
        <begin position="559"/>
        <end position="589"/>
    </location>
</feature>
<feature type="region of interest" description="Disordered" evidence="1">
    <location>
        <begin position="676"/>
        <end position="733"/>
    </location>
</feature>
<dbReference type="Proteomes" id="UP001381693">
    <property type="component" value="Unassembled WGS sequence"/>
</dbReference>
<evidence type="ECO:0000259" key="2">
    <source>
        <dbReference type="PROSITE" id="PS50106"/>
    </source>
</evidence>
<dbReference type="EMBL" id="JAXCGZ010023580">
    <property type="protein sequence ID" value="KAK7007471.1"/>
    <property type="molecule type" value="Genomic_DNA"/>
</dbReference>
<keyword evidence="4" id="KW-1185">Reference proteome</keyword>
<dbReference type="SMART" id="SM00228">
    <property type="entry name" value="PDZ"/>
    <property type="match status" value="3"/>
</dbReference>
<comment type="caution">
    <text evidence="3">The sequence shown here is derived from an EMBL/GenBank/DDBJ whole genome shotgun (WGS) entry which is preliminary data.</text>
</comment>
<dbReference type="InterPro" id="IPR052074">
    <property type="entry name" value="NonRcpt_TyrProt_Phosphatase"/>
</dbReference>
<evidence type="ECO:0000313" key="4">
    <source>
        <dbReference type="Proteomes" id="UP001381693"/>
    </source>
</evidence>
<gene>
    <name evidence="3" type="ORF">SK128_011795</name>
</gene>
<feature type="compositionally biased region" description="Basic and acidic residues" evidence="1">
    <location>
        <begin position="182"/>
        <end position="201"/>
    </location>
</feature>
<accession>A0AAN8WB48</accession>
<dbReference type="SUPFAM" id="SSF50156">
    <property type="entry name" value="PDZ domain-like"/>
    <property type="match status" value="3"/>
</dbReference>
<feature type="region of interest" description="Disordered" evidence="1">
    <location>
        <begin position="549"/>
        <end position="647"/>
    </location>
</feature>
<dbReference type="Pfam" id="PF17820">
    <property type="entry name" value="PDZ_6"/>
    <property type="match status" value="1"/>
</dbReference>
<dbReference type="PROSITE" id="PS50106">
    <property type="entry name" value="PDZ"/>
    <property type="match status" value="3"/>
</dbReference>
<feature type="compositionally biased region" description="Acidic residues" evidence="1">
    <location>
        <begin position="706"/>
        <end position="716"/>
    </location>
</feature>
<feature type="compositionally biased region" description="Polar residues" evidence="1">
    <location>
        <begin position="638"/>
        <end position="647"/>
    </location>
</feature>
<feature type="domain" description="PDZ" evidence="2">
    <location>
        <begin position="363"/>
        <end position="444"/>
    </location>
</feature>
<dbReference type="InterPro" id="IPR041489">
    <property type="entry name" value="PDZ_6"/>
</dbReference>
<dbReference type="AlphaFoldDB" id="A0AAN8WB48"/>
<feature type="region of interest" description="Disordered" evidence="1">
    <location>
        <begin position="92"/>
        <end position="112"/>
    </location>
</feature>
<dbReference type="InterPro" id="IPR036034">
    <property type="entry name" value="PDZ_sf"/>
</dbReference>
<dbReference type="Pfam" id="PF00595">
    <property type="entry name" value="PDZ"/>
    <property type="match status" value="2"/>
</dbReference>
<dbReference type="Gene3D" id="2.30.42.10">
    <property type="match status" value="3"/>
</dbReference>
<proteinExistence type="predicted"/>
<evidence type="ECO:0000313" key="3">
    <source>
        <dbReference type="EMBL" id="KAK7007471.1"/>
    </source>
</evidence>
<feature type="region of interest" description="Disordered" evidence="1">
    <location>
        <begin position="152"/>
        <end position="205"/>
    </location>
</feature>